<accession>A0ABQ2DB95</accession>
<proteinExistence type="predicted"/>
<keyword evidence="2" id="KW-1185">Reference proteome</keyword>
<sequence length="169" mass="18505">MPLTVWQDAYDGIWVCHEGLAGGYDWLMVGLTSQHVQVQQVLEGLPGAFKGRLQVLLLPEVTALPLERALQEHPVRGVMVLGRDLQGGPALDLPERHVDTTSGLVYQEGGSYPAWNSVLSGQGDALPDLWASACTKLGVPVVVCSPERALETWQLWWEKTPLALQNLET</sequence>
<organism evidence="1 2">
    <name type="scientific">Deinococcus roseus</name>
    <dbReference type="NCBI Taxonomy" id="392414"/>
    <lineage>
        <taxon>Bacteria</taxon>
        <taxon>Thermotogati</taxon>
        <taxon>Deinococcota</taxon>
        <taxon>Deinococci</taxon>
        <taxon>Deinococcales</taxon>
        <taxon>Deinococcaceae</taxon>
        <taxon>Deinococcus</taxon>
    </lineage>
</organism>
<gene>
    <name evidence="1" type="ORF">GCM10008938_39770</name>
</gene>
<evidence type="ECO:0000313" key="1">
    <source>
        <dbReference type="EMBL" id="GGJ49844.1"/>
    </source>
</evidence>
<evidence type="ECO:0000313" key="2">
    <source>
        <dbReference type="Proteomes" id="UP000632222"/>
    </source>
</evidence>
<comment type="caution">
    <text evidence="1">The sequence shown here is derived from an EMBL/GenBank/DDBJ whole genome shotgun (WGS) entry which is preliminary data.</text>
</comment>
<dbReference type="RefSeq" id="WP_189005773.1">
    <property type="nucleotide sequence ID" value="NZ_BMOD01000021.1"/>
</dbReference>
<dbReference type="Proteomes" id="UP000632222">
    <property type="component" value="Unassembled WGS sequence"/>
</dbReference>
<reference evidence="2" key="1">
    <citation type="journal article" date="2019" name="Int. J. Syst. Evol. Microbiol.">
        <title>The Global Catalogue of Microorganisms (GCM) 10K type strain sequencing project: providing services to taxonomists for standard genome sequencing and annotation.</title>
        <authorList>
            <consortium name="The Broad Institute Genomics Platform"/>
            <consortium name="The Broad Institute Genome Sequencing Center for Infectious Disease"/>
            <person name="Wu L."/>
            <person name="Ma J."/>
        </authorList>
    </citation>
    <scope>NUCLEOTIDE SEQUENCE [LARGE SCALE GENOMIC DNA]</scope>
    <source>
        <strain evidence="2">JCM 14370</strain>
    </source>
</reference>
<protein>
    <submittedName>
        <fullName evidence="1">Uncharacterized protein</fullName>
    </submittedName>
</protein>
<name>A0ABQ2DB95_9DEIO</name>
<dbReference type="EMBL" id="BMOD01000021">
    <property type="protein sequence ID" value="GGJ49844.1"/>
    <property type="molecule type" value="Genomic_DNA"/>
</dbReference>